<keyword evidence="5" id="KW-1064">Adaptive immunity</keyword>
<keyword evidence="6" id="KW-0472">Membrane</keyword>
<sequence>APSVLCPAHTAVFQRMAKCECHFINGTEKVRFVLRHIYNREQLAHFDSDVGLYVGDTPYGEELAQYCNSDPELLKYYRAQVDTSCRYNYDLYAPFSVERRDHPSRSQSIP</sequence>
<dbReference type="InterPro" id="IPR014745">
    <property type="entry name" value="MHC_II_a/b_N"/>
</dbReference>
<protein>
    <submittedName>
        <fullName evidence="11">HB2L protein</fullName>
    </submittedName>
</protein>
<evidence type="ECO:0000256" key="1">
    <source>
        <dbReference type="ARBA" id="ARBA00004479"/>
    </source>
</evidence>
<dbReference type="PANTHER" id="PTHR19944:SF99">
    <property type="entry name" value="HLA CLASS II HISTOCOMPATIBILITY ANTIGEN, DRB1 BETA CHAIN"/>
    <property type="match status" value="1"/>
</dbReference>
<keyword evidence="7" id="KW-1015">Disulfide bond</keyword>
<keyword evidence="8" id="KW-0325">Glycoprotein</keyword>
<dbReference type="FunFam" id="3.10.320.10:FF:000001">
    <property type="entry name" value="HLA class II histocompatibility antigen, DRB1-1 beta chain"/>
    <property type="match status" value="1"/>
</dbReference>
<comment type="subcellular location">
    <subcellularLocation>
        <location evidence="1">Membrane</location>
        <topology evidence="1">Single-pass type I membrane protein</topology>
    </subcellularLocation>
</comment>
<keyword evidence="2" id="KW-0812">Transmembrane</keyword>
<dbReference type="GO" id="GO:0042613">
    <property type="term" value="C:MHC class II protein complex"/>
    <property type="evidence" value="ECO:0007669"/>
    <property type="project" value="UniProtKB-KW"/>
</dbReference>
<dbReference type="GO" id="GO:0002504">
    <property type="term" value="P:antigen processing and presentation of peptide or polysaccharide antigen via MHC class II"/>
    <property type="evidence" value="ECO:0007669"/>
    <property type="project" value="UniProtKB-KW"/>
</dbReference>
<feature type="non-terminal residue" evidence="11">
    <location>
        <position position="1"/>
    </location>
</feature>
<dbReference type="SUPFAM" id="SSF54452">
    <property type="entry name" value="MHC antigen-recognition domain"/>
    <property type="match status" value="1"/>
</dbReference>
<evidence type="ECO:0000256" key="2">
    <source>
        <dbReference type="ARBA" id="ARBA00022692"/>
    </source>
</evidence>
<dbReference type="Pfam" id="PF00969">
    <property type="entry name" value="MHC_II_beta"/>
    <property type="match status" value="1"/>
</dbReference>
<evidence type="ECO:0000256" key="3">
    <source>
        <dbReference type="ARBA" id="ARBA00022859"/>
    </source>
</evidence>
<evidence type="ECO:0000313" key="12">
    <source>
        <dbReference type="Proteomes" id="UP000523146"/>
    </source>
</evidence>
<keyword evidence="3" id="KW-0391">Immunity</keyword>
<dbReference type="AlphaFoldDB" id="A0A7K5IRG0"/>
<dbReference type="Gene3D" id="3.10.320.10">
    <property type="entry name" value="Class II Histocompatibility Antigen, M Beta Chain, Chain B, domain 1"/>
    <property type="match status" value="1"/>
</dbReference>
<proteinExistence type="predicted"/>
<evidence type="ECO:0000256" key="7">
    <source>
        <dbReference type="ARBA" id="ARBA00023157"/>
    </source>
</evidence>
<dbReference type="InterPro" id="IPR050160">
    <property type="entry name" value="MHC/Immunoglobulin"/>
</dbReference>
<evidence type="ECO:0000259" key="10">
    <source>
        <dbReference type="SMART" id="SM00921"/>
    </source>
</evidence>
<dbReference type="Proteomes" id="UP000523146">
    <property type="component" value="Unassembled WGS sequence"/>
</dbReference>
<evidence type="ECO:0000256" key="8">
    <source>
        <dbReference type="ARBA" id="ARBA00023180"/>
    </source>
</evidence>
<evidence type="ECO:0000256" key="9">
    <source>
        <dbReference type="ARBA" id="ARBA00023182"/>
    </source>
</evidence>
<dbReference type="GO" id="GO:0002250">
    <property type="term" value="P:adaptive immune response"/>
    <property type="evidence" value="ECO:0007669"/>
    <property type="project" value="UniProtKB-KW"/>
</dbReference>
<evidence type="ECO:0000256" key="6">
    <source>
        <dbReference type="ARBA" id="ARBA00023136"/>
    </source>
</evidence>
<dbReference type="InterPro" id="IPR000353">
    <property type="entry name" value="MHC_II_b_N"/>
</dbReference>
<dbReference type="PANTHER" id="PTHR19944">
    <property type="entry name" value="MHC CLASS II-RELATED"/>
    <property type="match status" value="1"/>
</dbReference>
<keyword evidence="9" id="KW-0491">MHC II</keyword>
<accession>A0A7K5IRG0</accession>
<organism evidence="11 12">
    <name type="scientific">Toxostoma redivivum</name>
    <name type="common">California thrasher</name>
    <dbReference type="NCBI Taxonomy" id="99882"/>
    <lineage>
        <taxon>Eukaryota</taxon>
        <taxon>Metazoa</taxon>
        <taxon>Chordata</taxon>
        <taxon>Craniata</taxon>
        <taxon>Vertebrata</taxon>
        <taxon>Euteleostomi</taxon>
        <taxon>Archelosauria</taxon>
        <taxon>Archosauria</taxon>
        <taxon>Dinosauria</taxon>
        <taxon>Saurischia</taxon>
        <taxon>Theropoda</taxon>
        <taxon>Coelurosauria</taxon>
        <taxon>Aves</taxon>
        <taxon>Neognathae</taxon>
        <taxon>Neoaves</taxon>
        <taxon>Telluraves</taxon>
        <taxon>Australaves</taxon>
        <taxon>Passeriformes</taxon>
        <taxon>Mimidae</taxon>
        <taxon>Toxostoma</taxon>
    </lineage>
</organism>
<name>A0A7K5IRG0_TOXRE</name>
<gene>
    <name evidence="11" type="primary">Hb2l_1</name>
    <name evidence="11" type="ORF">TOXRED_R12009</name>
</gene>
<evidence type="ECO:0000313" key="11">
    <source>
        <dbReference type="EMBL" id="NWS84013.1"/>
    </source>
</evidence>
<feature type="non-terminal residue" evidence="11">
    <location>
        <position position="110"/>
    </location>
</feature>
<feature type="domain" description="MHC class II beta chain N-terminal" evidence="10">
    <location>
        <begin position="19"/>
        <end position="93"/>
    </location>
</feature>
<dbReference type="InterPro" id="IPR011162">
    <property type="entry name" value="MHC_I/II-like_Ag-recog"/>
</dbReference>
<keyword evidence="12" id="KW-1185">Reference proteome</keyword>
<evidence type="ECO:0000256" key="5">
    <source>
        <dbReference type="ARBA" id="ARBA00023130"/>
    </source>
</evidence>
<keyword evidence="4" id="KW-1133">Transmembrane helix</keyword>
<dbReference type="EMBL" id="VXBI01005126">
    <property type="protein sequence ID" value="NWS84013.1"/>
    <property type="molecule type" value="Genomic_DNA"/>
</dbReference>
<reference evidence="11 12" key="1">
    <citation type="submission" date="2019-09" db="EMBL/GenBank/DDBJ databases">
        <title>Bird 10,000 Genomes (B10K) Project - Family phase.</title>
        <authorList>
            <person name="Zhang G."/>
        </authorList>
    </citation>
    <scope>NUCLEOTIDE SEQUENCE [LARGE SCALE GENOMIC DNA]</scope>
    <source>
        <strain evidence="11">B10K-DU-002-15</strain>
        <tissue evidence="11">Muscle</tissue>
    </source>
</reference>
<comment type="caution">
    <text evidence="11">The sequence shown here is derived from an EMBL/GenBank/DDBJ whole genome shotgun (WGS) entry which is preliminary data.</text>
</comment>
<evidence type="ECO:0000256" key="4">
    <source>
        <dbReference type="ARBA" id="ARBA00022989"/>
    </source>
</evidence>
<dbReference type="SMART" id="SM00921">
    <property type="entry name" value="MHC_II_beta"/>
    <property type="match status" value="1"/>
</dbReference>